<dbReference type="Proteomes" id="UP001055072">
    <property type="component" value="Unassembled WGS sequence"/>
</dbReference>
<dbReference type="EMBL" id="MU274900">
    <property type="protein sequence ID" value="KAI0094135.1"/>
    <property type="molecule type" value="Genomic_DNA"/>
</dbReference>
<sequence>MSYSLSRILSMSTIGRDLDCDQPLLGRDRISRVPCSITSITAPGGGAYDIHVKDTSKNVTFVDNVRLMPGWPYTFKHGSTIKFGGLNGPEFKLENIIQLRFRLGTC</sequence>
<reference evidence="1" key="1">
    <citation type="journal article" date="2021" name="Environ. Microbiol.">
        <title>Gene family expansions and transcriptome signatures uncover fungal adaptations to wood decay.</title>
        <authorList>
            <person name="Hage H."/>
            <person name="Miyauchi S."/>
            <person name="Viragh M."/>
            <person name="Drula E."/>
            <person name="Min B."/>
            <person name="Chaduli D."/>
            <person name="Navarro D."/>
            <person name="Favel A."/>
            <person name="Norest M."/>
            <person name="Lesage-Meessen L."/>
            <person name="Balint B."/>
            <person name="Merenyi Z."/>
            <person name="de Eugenio L."/>
            <person name="Morin E."/>
            <person name="Martinez A.T."/>
            <person name="Baldrian P."/>
            <person name="Stursova M."/>
            <person name="Martinez M.J."/>
            <person name="Novotny C."/>
            <person name="Magnuson J.K."/>
            <person name="Spatafora J.W."/>
            <person name="Maurice S."/>
            <person name="Pangilinan J."/>
            <person name="Andreopoulos W."/>
            <person name="LaButti K."/>
            <person name="Hundley H."/>
            <person name="Na H."/>
            <person name="Kuo A."/>
            <person name="Barry K."/>
            <person name="Lipzen A."/>
            <person name="Henrissat B."/>
            <person name="Riley R."/>
            <person name="Ahrendt S."/>
            <person name="Nagy L.G."/>
            <person name="Grigoriev I.V."/>
            <person name="Martin F."/>
            <person name="Rosso M.N."/>
        </authorList>
    </citation>
    <scope>NUCLEOTIDE SEQUENCE</scope>
    <source>
        <strain evidence="1">CBS 384.51</strain>
    </source>
</reference>
<name>A0ACB8UKB6_9APHY</name>
<proteinExistence type="predicted"/>
<keyword evidence="2" id="KW-1185">Reference proteome</keyword>
<accession>A0ACB8UKB6</accession>
<organism evidence="1 2">
    <name type="scientific">Irpex rosettiformis</name>
    <dbReference type="NCBI Taxonomy" id="378272"/>
    <lineage>
        <taxon>Eukaryota</taxon>
        <taxon>Fungi</taxon>
        <taxon>Dikarya</taxon>
        <taxon>Basidiomycota</taxon>
        <taxon>Agaricomycotina</taxon>
        <taxon>Agaricomycetes</taxon>
        <taxon>Polyporales</taxon>
        <taxon>Irpicaceae</taxon>
        <taxon>Irpex</taxon>
    </lineage>
</organism>
<comment type="caution">
    <text evidence="1">The sequence shown here is derived from an EMBL/GenBank/DDBJ whole genome shotgun (WGS) entry which is preliminary data.</text>
</comment>
<protein>
    <submittedName>
        <fullName evidence="1">Uncharacterized protein</fullName>
    </submittedName>
</protein>
<evidence type="ECO:0000313" key="1">
    <source>
        <dbReference type="EMBL" id="KAI0094135.1"/>
    </source>
</evidence>
<gene>
    <name evidence="1" type="ORF">BDY19DRAFT_3755</name>
</gene>
<evidence type="ECO:0000313" key="2">
    <source>
        <dbReference type="Proteomes" id="UP001055072"/>
    </source>
</evidence>